<feature type="region of interest" description="Disordered" evidence="1">
    <location>
        <begin position="1"/>
        <end position="75"/>
    </location>
</feature>
<name>A0A6J4RFT4_9ACTN</name>
<feature type="compositionally biased region" description="Basic residues" evidence="1">
    <location>
        <begin position="13"/>
        <end position="24"/>
    </location>
</feature>
<reference evidence="2" key="1">
    <citation type="submission" date="2020-02" db="EMBL/GenBank/DDBJ databases">
        <authorList>
            <person name="Meier V. D."/>
        </authorList>
    </citation>
    <scope>NUCLEOTIDE SEQUENCE</scope>
    <source>
        <strain evidence="2">AVDCRST_MAG02</strain>
    </source>
</reference>
<protein>
    <submittedName>
        <fullName evidence="2">Uncharacterized protein</fullName>
    </submittedName>
</protein>
<feature type="compositionally biased region" description="Basic and acidic residues" evidence="1">
    <location>
        <begin position="1"/>
        <end position="12"/>
    </location>
</feature>
<sequence length="91" mass="9876">MASDLHLSEGREHRTKPRSGRGVRPRPFTAEGPGPSRVGRHRDREPPRSGAAEPVGGPGGAPPHAPSSAPMTILRPEIRTETFFLSDQCFR</sequence>
<evidence type="ECO:0000313" key="2">
    <source>
        <dbReference type="EMBL" id="CAA9472621.1"/>
    </source>
</evidence>
<dbReference type="AlphaFoldDB" id="A0A6J4RFT4"/>
<accession>A0A6J4RFT4</accession>
<proteinExistence type="predicted"/>
<dbReference type="EMBL" id="CADCVH010000106">
    <property type="protein sequence ID" value="CAA9472621.1"/>
    <property type="molecule type" value="Genomic_DNA"/>
</dbReference>
<gene>
    <name evidence="2" type="ORF">AVDCRST_MAG02-3860</name>
</gene>
<evidence type="ECO:0000256" key="1">
    <source>
        <dbReference type="SAM" id="MobiDB-lite"/>
    </source>
</evidence>
<organism evidence="2">
    <name type="scientific">uncultured Rubrobacteraceae bacterium</name>
    <dbReference type="NCBI Taxonomy" id="349277"/>
    <lineage>
        <taxon>Bacteria</taxon>
        <taxon>Bacillati</taxon>
        <taxon>Actinomycetota</taxon>
        <taxon>Rubrobacteria</taxon>
        <taxon>Rubrobacterales</taxon>
        <taxon>Rubrobacteraceae</taxon>
        <taxon>environmental samples</taxon>
    </lineage>
</organism>